<dbReference type="AlphaFoldDB" id="A0A1Y0D415"/>
<evidence type="ECO:0000313" key="2">
    <source>
        <dbReference type="EMBL" id="ART82262.1"/>
    </source>
</evidence>
<dbReference type="EMBL" id="CP021377">
    <property type="protein sequence ID" value="ART82262.1"/>
    <property type="molecule type" value="Genomic_DNA"/>
</dbReference>
<proteinExistence type="predicted"/>
<dbReference type="RefSeq" id="WP_087035501.1">
    <property type="nucleotide sequence ID" value="NZ_CP021377.1"/>
</dbReference>
<protein>
    <submittedName>
        <fullName evidence="2">Uncharacterized protein</fullName>
    </submittedName>
</protein>
<keyword evidence="3" id="KW-1185">Reference proteome</keyword>
<dbReference type="KEGG" id="opf:CBP31_06175"/>
<reference evidence="2 3" key="1">
    <citation type="journal article" date="2014" name="Int. J. Syst. Evol. Microbiol.">
        <title>Oceanisphaera profunda sp. nov., a marine bacterium isolated from deep-sea sediment, and emended description of the genus Oceanisphaera.</title>
        <authorList>
            <person name="Xu Z."/>
            <person name="Zhang X.Y."/>
            <person name="Su H.N."/>
            <person name="Yu Z.C."/>
            <person name="Liu C."/>
            <person name="Li H."/>
            <person name="Chen X.L."/>
            <person name="Song X.Y."/>
            <person name="Xie B.B."/>
            <person name="Qin Q.L."/>
            <person name="Zhou B.C."/>
            <person name="Shi M."/>
            <person name="Huang Y."/>
            <person name="Zhang Y.Z."/>
        </authorList>
    </citation>
    <scope>NUCLEOTIDE SEQUENCE [LARGE SCALE GENOMIC DNA]</scope>
    <source>
        <strain evidence="2 3">SM1222</strain>
    </source>
</reference>
<sequence length="96" mass="10768">MMSFIAKLKNLSPQHLVKVGVSPVLALIWLFLLLFTGSIGAGFVSSLVLAKGVGLLFFTADVQQYGYFLKHLLIADVVFYTFVYVLFLRKLKLKLK</sequence>
<feature type="transmembrane region" description="Helical" evidence="1">
    <location>
        <begin position="68"/>
        <end position="88"/>
    </location>
</feature>
<name>A0A1Y0D415_9GAMM</name>
<keyword evidence="1" id="KW-0812">Transmembrane</keyword>
<accession>A0A1Y0D415</accession>
<evidence type="ECO:0000256" key="1">
    <source>
        <dbReference type="SAM" id="Phobius"/>
    </source>
</evidence>
<keyword evidence="1" id="KW-1133">Transmembrane helix</keyword>
<organism evidence="2 3">
    <name type="scientific">Oceanisphaera profunda</name>
    <dbReference type="NCBI Taxonomy" id="1416627"/>
    <lineage>
        <taxon>Bacteria</taxon>
        <taxon>Pseudomonadati</taxon>
        <taxon>Pseudomonadota</taxon>
        <taxon>Gammaproteobacteria</taxon>
        <taxon>Aeromonadales</taxon>
        <taxon>Aeromonadaceae</taxon>
        <taxon>Oceanisphaera</taxon>
    </lineage>
</organism>
<evidence type="ECO:0000313" key="3">
    <source>
        <dbReference type="Proteomes" id="UP000243937"/>
    </source>
</evidence>
<gene>
    <name evidence="2" type="ORF">CBP31_06175</name>
</gene>
<dbReference type="Proteomes" id="UP000243937">
    <property type="component" value="Chromosome"/>
</dbReference>
<feature type="transmembrane region" description="Helical" evidence="1">
    <location>
        <begin position="21"/>
        <end position="48"/>
    </location>
</feature>
<keyword evidence="1" id="KW-0472">Membrane</keyword>